<dbReference type="PROSITE" id="PS51253">
    <property type="entry name" value="HTH_CENPB"/>
    <property type="match status" value="1"/>
</dbReference>
<evidence type="ECO:0000313" key="4">
    <source>
        <dbReference type="EMBL" id="KAI1507009.1"/>
    </source>
</evidence>
<dbReference type="GO" id="GO:0003677">
    <property type="term" value="F:DNA binding"/>
    <property type="evidence" value="ECO:0007669"/>
    <property type="project" value="UniProtKB-KW"/>
</dbReference>
<comment type="caution">
    <text evidence="4">The sequence shown here is derived from an EMBL/GenBank/DDBJ whole genome shotgun (WGS) entry which is preliminary data.</text>
</comment>
<dbReference type="Proteomes" id="UP000249757">
    <property type="component" value="Unassembled WGS sequence"/>
</dbReference>
<evidence type="ECO:0000256" key="1">
    <source>
        <dbReference type="ARBA" id="ARBA00023125"/>
    </source>
</evidence>
<feature type="domain" description="HTH CENPB-type" evidence="3">
    <location>
        <begin position="49"/>
        <end position="114"/>
    </location>
</feature>
<feature type="region of interest" description="Disordered" evidence="2">
    <location>
        <begin position="368"/>
        <end position="392"/>
    </location>
</feature>
<dbReference type="SMART" id="SM00674">
    <property type="entry name" value="CENPB"/>
    <property type="match status" value="1"/>
</dbReference>
<reference evidence="6" key="3">
    <citation type="journal article" date="2022" name="Microb. Genom.">
        <title>A global pangenome for the wheat fungal pathogen Pyrenophora tritici-repentis and prediction of effector protein structural homology.</title>
        <authorList>
            <person name="Moolhuijzen P.M."/>
            <person name="See P.T."/>
            <person name="Shi G."/>
            <person name="Powell H.R."/>
            <person name="Cockram J."/>
            <person name="Jorgensen L.N."/>
            <person name="Benslimane H."/>
            <person name="Strelkov S.E."/>
            <person name="Turner J."/>
            <person name="Liu Z."/>
            <person name="Moffat C.S."/>
        </authorList>
    </citation>
    <scope>NUCLEOTIDE SEQUENCE [LARGE SCALE GENOMIC DNA]</scope>
</reference>
<evidence type="ECO:0000313" key="5">
    <source>
        <dbReference type="EMBL" id="KAI1507607.1"/>
    </source>
</evidence>
<dbReference type="EMBL" id="NRDI02000037">
    <property type="protein sequence ID" value="KAI1507607.1"/>
    <property type="molecule type" value="Genomic_DNA"/>
</dbReference>
<accession>A0A922N3R6</accession>
<evidence type="ECO:0000313" key="6">
    <source>
        <dbReference type="Proteomes" id="UP000249757"/>
    </source>
</evidence>
<gene>
    <name evidence="5" type="ORF">Ptr86124_013464</name>
    <name evidence="4" type="ORF">Ptr86124_014051</name>
</gene>
<sequence>MDPINAAIEFLESQPSNARSSYTKVAAQFGVSRHTLARQHQGKCFSHATKSLNQQLLSQQQELDLVNHIRQLTEEGLPPSRRMLQNFCTSIAKKPASLRWVSRFLQRHKDELKSHHGKGKDRLRHKADSLYKYEHWFQDLARILLKYHVRPGDIYNMDEKGFHLGRGEGTYRVFSRDSWERGGRRQPIQDGSREWLTVIAADTSFTATNVQSSFATTGIVPWEPEEVLKKFRTTTPEPPEYPTAIDIVNRRTVGALIADTVTPNSYEAAVVKETLLSLQAYQAILEHENNSLRYALGRKQRDYETPINALDVQTNRDNHLRALLLSLRTIRHATDQRMENEREIEEEKRNQLRTKELKAEAKLIAEEQARMKREERVKEKERKKKEKAAKAAQVIKDCEARNALKAIQTS</sequence>
<dbReference type="AlphaFoldDB" id="A0A922N3R6"/>
<dbReference type="InterPro" id="IPR006600">
    <property type="entry name" value="HTH_CenpB_DNA-bd_dom"/>
</dbReference>
<dbReference type="EMBL" id="NRDI02000074">
    <property type="protein sequence ID" value="KAI1507009.1"/>
    <property type="molecule type" value="Genomic_DNA"/>
</dbReference>
<dbReference type="Pfam" id="PF03221">
    <property type="entry name" value="HTH_Tnp_Tc5"/>
    <property type="match status" value="1"/>
</dbReference>
<proteinExistence type="predicted"/>
<reference evidence="4" key="1">
    <citation type="submission" date="2021-05" db="EMBL/GenBank/DDBJ databases">
        <authorList>
            <person name="Moolhuijzen P.M."/>
            <person name="Moffat C.S."/>
        </authorList>
    </citation>
    <scope>NUCLEOTIDE SEQUENCE</scope>
    <source>
        <strain evidence="4">86-124</strain>
    </source>
</reference>
<keyword evidence="6" id="KW-1185">Reference proteome</keyword>
<feature type="compositionally biased region" description="Basic and acidic residues" evidence="2">
    <location>
        <begin position="368"/>
        <end position="380"/>
    </location>
</feature>
<protein>
    <submittedName>
        <fullName evidence="4">Jerky protein</fullName>
    </submittedName>
</protein>
<keyword evidence="1" id="KW-0238">DNA-binding</keyword>
<name>A0A922N3R6_9PLEO</name>
<evidence type="ECO:0000256" key="2">
    <source>
        <dbReference type="SAM" id="MobiDB-lite"/>
    </source>
</evidence>
<organism evidence="4 6">
    <name type="scientific">Pyrenophora tritici-repentis</name>
    <dbReference type="NCBI Taxonomy" id="45151"/>
    <lineage>
        <taxon>Eukaryota</taxon>
        <taxon>Fungi</taxon>
        <taxon>Dikarya</taxon>
        <taxon>Ascomycota</taxon>
        <taxon>Pezizomycotina</taxon>
        <taxon>Dothideomycetes</taxon>
        <taxon>Pleosporomycetidae</taxon>
        <taxon>Pleosporales</taxon>
        <taxon>Pleosporineae</taxon>
        <taxon>Pleosporaceae</taxon>
        <taxon>Pyrenophora</taxon>
    </lineage>
</organism>
<evidence type="ECO:0000259" key="3">
    <source>
        <dbReference type="PROSITE" id="PS51253"/>
    </source>
</evidence>
<reference evidence="4" key="2">
    <citation type="journal article" date="2022" name="bioRxiv">
        <title>A global pangenome for the wheat fungal pathogen Pyrenophora tritici-repentis and prediction of effector protein structural homology.</title>
        <authorList>
            <person name="Moolhuijzen P."/>
            <person name="See P.T."/>
            <person name="Shi G."/>
            <person name="Powell H.R."/>
            <person name="Cockram J."/>
            <person name="Jorgensen L.N."/>
            <person name="Benslimane H."/>
            <person name="Strelkov S.E."/>
            <person name="Turner J."/>
            <person name="Liu Z."/>
            <person name="Moffat C.S."/>
        </authorList>
    </citation>
    <scope>NUCLEOTIDE SEQUENCE</scope>
    <source>
        <strain evidence="4">86-124</strain>
    </source>
</reference>